<reference evidence="1 2" key="1">
    <citation type="journal article" date="2016" name="Nat. Commun.">
        <title>Thousands of microbial genomes shed light on interconnected biogeochemical processes in an aquifer system.</title>
        <authorList>
            <person name="Anantharaman K."/>
            <person name="Brown C.T."/>
            <person name="Hug L.A."/>
            <person name="Sharon I."/>
            <person name="Castelle C.J."/>
            <person name="Probst A.J."/>
            <person name="Thomas B.C."/>
            <person name="Singh A."/>
            <person name="Wilkins M.J."/>
            <person name="Karaoz U."/>
            <person name="Brodie E.L."/>
            <person name="Williams K.H."/>
            <person name="Hubbard S.S."/>
            <person name="Banfield J.F."/>
        </authorList>
    </citation>
    <scope>NUCLEOTIDE SEQUENCE [LARGE SCALE GENOMIC DNA]</scope>
</reference>
<dbReference type="AlphaFoldDB" id="A0A1F5VDL9"/>
<evidence type="ECO:0000313" key="1">
    <source>
        <dbReference type="EMBL" id="OGF61537.1"/>
    </source>
</evidence>
<dbReference type="Proteomes" id="UP000178943">
    <property type="component" value="Unassembled WGS sequence"/>
</dbReference>
<name>A0A1F5VDL9_9BACT</name>
<accession>A0A1F5VDL9</accession>
<proteinExistence type="predicted"/>
<comment type="caution">
    <text evidence="1">The sequence shown here is derived from an EMBL/GenBank/DDBJ whole genome shotgun (WGS) entry which is preliminary data.</text>
</comment>
<protein>
    <submittedName>
        <fullName evidence="1">Uncharacterized protein</fullName>
    </submittedName>
</protein>
<evidence type="ECO:0000313" key="2">
    <source>
        <dbReference type="Proteomes" id="UP000178943"/>
    </source>
</evidence>
<gene>
    <name evidence="1" type="ORF">A2Y62_01785</name>
</gene>
<dbReference type="EMBL" id="MFGW01000193">
    <property type="protein sequence ID" value="OGF61537.1"/>
    <property type="molecule type" value="Genomic_DNA"/>
</dbReference>
<organism evidence="1 2">
    <name type="scientific">Candidatus Fischerbacteria bacterium RBG_13_37_8</name>
    <dbReference type="NCBI Taxonomy" id="1817863"/>
    <lineage>
        <taxon>Bacteria</taxon>
        <taxon>Candidatus Fischeribacteriota</taxon>
    </lineage>
</organism>
<sequence>MKKWVFGFAFEDTFDIYFDISFFAVGGGAFESGVGKIGAVIGTSGFDEYSGFIEFFGSVEFVGFI</sequence>